<comment type="similarity">
    <text evidence="4 8">Belongs to the type-II 3-dehydroquinase family.</text>
</comment>
<dbReference type="SUPFAM" id="SSF52304">
    <property type="entry name" value="Type II 3-dehydroquinate dehydratase"/>
    <property type="match status" value="1"/>
</dbReference>
<dbReference type="OrthoDB" id="9790793at2"/>
<dbReference type="GO" id="GO:0019631">
    <property type="term" value="P:quinate catabolic process"/>
    <property type="evidence" value="ECO:0007669"/>
    <property type="project" value="TreeGrafter"/>
</dbReference>
<comment type="caution">
    <text evidence="12">The sequence shown here is derived from an EMBL/GenBank/DDBJ whole genome shotgun (WGS) entry which is preliminary data.</text>
</comment>
<evidence type="ECO:0000256" key="10">
    <source>
        <dbReference type="PIRSR" id="PIRSR001399-2"/>
    </source>
</evidence>
<dbReference type="GO" id="GO:0009073">
    <property type="term" value="P:aromatic amino acid family biosynthetic process"/>
    <property type="evidence" value="ECO:0007669"/>
    <property type="project" value="UniProtKB-KW"/>
</dbReference>
<dbReference type="PANTHER" id="PTHR21272:SF3">
    <property type="entry name" value="CATABOLIC 3-DEHYDROQUINASE"/>
    <property type="match status" value="1"/>
</dbReference>
<evidence type="ECO:0000256" key="6">
    <source>
        <dbReference type="ARBA" id="ARBA00012060"/>
    </source>
</evidence>
<dbReference type="UniPathway" id="UPA00053">
    <property type="reaction ID" value="UER00086"/>
</dbReference>
<evidence type="ECO:0000256" key="4">
    <source>
        <dbReference type="ARBA" id="ARBA00011037"/>
    </source>
</evidence>
<dbReference type="HAMAP" id="MF_00169">
    <property type="entry name" value="AroQ"/>
    <property type="match status" value="1"/>
</dbReference>
<protein>
    <recommendedName>
        <fullName evidence="6 8">3-dehydroquinate dehydratase</fullName>
        <shortName evidence="8">3-dehydroquinase</shortName>
        <ecNumber evidence="6 8">4.2.1.10</ecNumber>
    </recommendedName>
    <alternativeName>
        <fullName evidence="8">Type II DHQase</fullName>
    </alternativeName>
</protein>
<feature type="binding site" evidence="8 10">
    <location>
        <position position="77"/>
    </location>
    <ligand>
        <name>substrate</name>
    </ligand>
</feature>
<dbReference type="CDD" id="cd00466">
    <property type="entry name" value="DHQase_II"/>
    <property type="match status" value="1"/>
</dbReference>
<dbReference type="AlphaFoldDB" id="A0A2S9JUK9"/>
<dbReference type="NCBIfam" id="NF003807">
    <property type="entry name" value="PRK05395.1-4"/>
    <property type="match status" value="1"/>
</dbReference>
<dbReference type="NCBIfam" id="TIGR01088">
    <property type="entry name" value="aroQ"/>
    <property type="match status" value="1"/>
</dbReference>
<feature type="binding site" evidence="8 10">
    <location>
        <position position="84"/>
    </location>
    <ligand>
        <name>substrate</name>
    </ligand>
</feature>
<dbReference type="NCBIfam" id="NF003805">
    <property type="entry name" value="PRK05395.1-2"/>
    <property type="match status" value="1"/>
</dbReference>
<dbReference type="InterPro" id="IPR018509">
    <property type="entry name" value="DHquinase_II_CS"/>
</dbReference>
<sequence>MKIIIINGPNLNLLGVREKNIYGSQDFQSFFEELKQQFSEVELSYFQSNHEGEIVDKLHEVGFSYDGVVLNAGAYTHTSAAIGDAIAGITTPVVEVHISNVYRRETFRHHSYLAPNCIGVICGFGLTSYRLGVESLLKH</sequence>
<organism evidence="12 13">
    <name type="scientific">Sphingobacterium gobiense</name>
    <dbReference type="NCBI Taxonomy" id="1382456"/>
    <lineage>
        <taxon>Bacteria</taxon>
        <taxon>Pseudomonadati</taxon>
        <taxon>Bacteroidota</taxon>
        <taxon>Sphingobacteriia</taxon>
        <taxon>Sphingobacteriales</taxon>
        <taxon>Sphingobacteriaceae</taxon>
        <taxon>Sphingobacterium</taxon>
    </lineage>
</organism>
<evidence type="ECO:0000313" key="12">
    <source>
        <dbReference type="EMBL" id="PRD56953.1"/>
    </source>
</evidence>
<evidence type="ECO:0000256" key="7">
    <source>
        <dbReference type="ARBA" id="ARBA00023239"/>
    </source>
</evidence>
<feature type="binding site" evidence="8 10">
    <location>
        <position position="71"/>
    </location>
    <ligand>
        <name>substrate</name>
    </ligand>
</feature>
<accession>A0A2S9JUK9</accession>
<comment type="pathway">
    <text evidence="3 8">Metabolic intermediate biosynthesis; chorismate biosynthesis; chorismate from D-erythrose 4-phosphate and phosphoenolpyruvate: step 3/7.</text>
</comment>
<dbReference type="PIRSF" id="PIRSF001399">
    <property type="entry name" value="DHquinase_II"/>
    <property type="match status" value="1"/>
</dbReference>
<evidence type="ECO:0000256" key="5">
    <source>
        <dbReference type="ARBA" id="ARBA00011193"/>
    </source>
</evidence>
<keyword evidence="8" id="KW-0057">Aromatic amino acid biosynthesis</keyword>
<feature type="site" description="Transition state stabilizer" evidence="8 11">
    <location>
        <position position="17"/>
    </location>
</feature>
<keyword evidence="13" id="KW-1185">Reference proteome</keyword>
<dbReference type="GO" id="GO:0008652">
    <property type="term" value="P:amino acid biosynthetic process"/>
    <property type="evidence" value="ECO:0007669"/>
    <property type="project" value="UniProtKB-KW"/>
</dbReference>
<evidence type="ECO:0000256" key="9">
    <source>
        <dbReference type="PIRSR" id="PIRSR001399-1"/>
    </source>
</evidence>
<proteinExistence type="inferred from homology"/>
<name>A0A2S9JUK9_9SPHI</name>
<evidence type="ECO:0000313" key="13">
    <source>
        <dbReference type="Proteomes" id="UP000238642"/>
    </source>
</evidence>
<dbReference type="EMBL" id="PVBS01000001">
    <property type="protein sequence ID" value="PRD56953.1"/>
    <property type="molecule type" value="Genomic_DNA"/>
</dbReference>
<dbReference type="Pfam" id="PF01220">
    <property type="entry name" value="DHquinase_II"/>
    <property type="match status" value="1"/>
</dbReference>
<dbReference type="GO" id="GO:0009423">
    <property type="term" value="P:chorismate biosynthetic process"/>
    <property type="evidence" value="ECO:0007669"/>
    <property type="project" value="UniProtKB-UniRule"/>
</dbReference>
<dbReference type="RefSeq" id="WP_105724271.1">
    <property type="nucleotide sequence ID" value="NZ_PVBS01000001.1"/>
</dbReference>
<dbReference type="Proteomes" id="UP000238642">
    <property type="component" value="Unassembled WGS sequence"/>
</dbReference>
<feature type="binding site" evidence="8 10">
    <location>
        <begin position="98"/>
        <end position="99"/>
    </location>
    <ligand>
        <name>substrate</name>
    </ligand>
</feature>
<comment type="subunit">
    <text evidence="5 8">Homododecamer.</text>
</comment>
<keyword evidence="7 8" id="KW-0456">Lyase</keyword>
<dbReference type="InterPro" id="IPR036441">
    <property type="entry name" value="DHquinase_II_sf"/>
</dbReference>
<evidence type="ECO:0000256" key="3">
    <source>
        <dbReference type="ARBA" id="ARBA00004902"/>
    </source>
</evidence>
<evidence type="ECO:0000256" key="2">
    <source>
        <dbReference type="ARBA" id="ARBA00003924"/>
    </source>
</evidence>
<evidence type="ECO:0000256" key="1">
    <source>
        <dbReference type="ARBA" id="ARBA00001864"/>
    </source>
</evidence>
<dbReference type="NCBIfam" id="NF003806">
    <property type="entry name" value="PRK05395.1-3"/>
    <property type="match status" value="1"/>
</dbReference>
<evidence type="ECO:0000256" key="11">
    <source>
        <dbReference type="PIRSR" id="PIRSR001399-3"/>
    </source>
</evidence>
<feature type="active site" description="Proton donor" evidence="8 9">
    <location>
        <position position="97"/>
    </location>
</feature>
<dbReference type="PROSITE" id="PS01029">
    <property type="entry name" value="DEHYDROQUINASE_II"/>
    <property type="match status" value="1"/>
</dbReference>
<dbReference type="GO" id="GO:0003855">
    <property type="term" value="F:3-dehydroquinate dehydratase activity"/>
    <property type="evidence" value="ECO:0007669"/>
    <property type="project" value="UniProtKB-UniRule"/>
</dbReference>
<dbReference type="Gene3D" id="3.40.50.9100">
    <property type="entry name" value="Dehydroquinase, class II"/>
    <property type="match status" value="1"/>
</dbReference>
<comment type="catalytic activity">
    <reaction evidence="1 8">
        <text>3-dehydroquinate = 3-dehydroshikimate + H2O</text>
        <dbReference type="Rhea" id="RHEA:21096"/>
        <dbReference type="ChEBI" id="CHEBI:15377"/>
        <dbReference type="ChEBI" id="CHEBI:16630"/>
        <dbReference type="ChEBI" id="CHEBI:32364"/>
        <dbReference type="EC" id="4.2.1.10"/>
    </reaction>
</comment>
<feature type="active site" description="Proton acceptor" evidence="8 9">
    <location>
        <position position="22"/>
    </location>
</feature>
<gene>
    <name evidence="8 12" type="primary">aroQ</name>
    <name evidence="12" type="ORF">C5749_07010</name>
</gene>
<comment type="function">
    <text evidence="2 8">Catalyzes a trans-dehydration via an enolate intermediate.</text>
</comment>
<evidence type="ECO:0000256" key="8">
    <source>
        <dbReference type="HAMAP-Rule" id="MF_00169"/>
    </source>
</evidence>
<dbReference type="EC" id="4.2.1.10" evidence="6 8"/>
<keyword evidence="8" id="KW-0028">Amino-acid biosynthesis</keyword>
<feature type="binding site" evidence="8 10">
    <location>
        <position position="108"/>
    </location>
    <ligand>
        <name>substrate</name>
    </ligand>
</feature>
<reference evidence="12 13" key="1">
    <citation type="submission" date="2018-02" db="EMBL/GenBank/DDBJ databases">
        <title>The draft genome of Sphingobacterium gobiense H7.</title>
        <authorList>
            <person name="Li L."/>
            <person name="Liu L."/>
            <person name="Zhang X."/>
            <person name="Wang T."/>
            <person name="Liang L."/>
        </authorList>
    </citation>
    <scope>NUCLEOTIDE SEQUENCE [LARGE SCALE GENOMIC DNA]</scope>
    <source>
        <strain evidence="12 13">ACCC 05757</strain>
    </source>
</reference>
<dbReference type="PANTHER" id="PTHR21272">
    <property type="entry name" value="CATABOLIC 3-DEHYDROQUINASE"/>
    <property type="match status" value="1"/>
</dbReference>
<dbReference type="InterPro" id="IPR001874">
    <property type="entry name" value="DHquinase_II"/>
</dbReference>